<dbReference type="Pfam" id="PF04191">
    <property type="entry name" value="PEMT"/>
    <property type="match status" value="1"/>
</dbReference>
<keyword evidence="3" id="KW-0808">Transferase</keyword>
<dbReference type="InterPro" id="IPR052527">
    <property type="entry name" value="Metal_cation-efflux_comp"/>
</dbReference>
<keyword evidence="5 12" id="KW-0812">Transmembrane</keyword>
<dbReference type="GO" id="GO:0006656">
    <property type="term" value="P:phosphatidylcholine biosynthetic process"/>
    <property type="evidence" value="ECO:0007669"/>
    <property type="project" value="UniProtKB-UniPathway"/>
</dbReference>
<evidence type="ECO:0000256" key="11">
    <source>
        <dbReference type="ARBA" id="ARBA00023264"/>
    </source>
</evidence>
<keyword evidence="13" id="KW-0732">Signal</keyword>
<name>A0A2G8RNS4_9APHY</name>
<keyword evidence="15" id="KW-1185">Reference proteome</keyword>
<dbReference type="PANTHER" id="PTHR43847">
    <property type="entry name" value="BLL3993 PROTEIN"/>
    <property type="match status" value="1"/>
</dbReference>
<reference evidence="14 15" key="1">
    <citation type="journal article" date="2015" name="Sci. Rep.">
        <title>Chromosome-level genome map provides insights into diverse defense mechanisms in the medicinal fungus Ganoderma sinense.</title>
        <authorList>
            <person name="Zhu Y."/>
            <person name="Xu J."/>
            <person name="Sun C."/>
            <person name="Zhou S."/>
            <person name="Xu H."/>
            <person name="Nelson D.R."/>
            <person name="Qian J."/>
            <person name="Song J."/>
            <person name="Luo H."/>
            <person name="Xiang L."/>
            <person name="Li Y."/>
            <person name="Xu Z."/>
            <person name="Ji A."/>
            <person name="Wang L."/>
            <person name="Lu S."/>
            <person name="Hayward A."/>
            <person name="Sun W."/>
            <person name="Li X."/>
            <person name="Schwartz D.C."/>
            <person name="Wang Y."/>
            <person name="Chen S."/>
        </authorList>
    </citation>
    <scope>NUCLEOTIDE SEQUENCE [LARGE SCALE GENOMIC DNA]</scope>
    <source>
        <strain evidence="14 15">ZZ0214-1</strain>
    </source>
</reference>
<gene>
    <name evidence="14" type="ORF">GSI_15675</name>
</gene>
<dbReference type="GO" id="GO:0012505">
    <property type="term" value="C:endomembrane system"/>
    <property type="evidence" value="ECO:0007669"/>
    <property type="project" value="UniProtKB-SubCell"/>
</dbReference>
<dbReference type="EMBL" id="AYKW01000069">
    <property type="protein sequence ID" value="PIL22978.1"/>
    <property type="molecule type" value="Genomic_DNA"/>
</dbReference>
<comment type="caution">
    <text evidence="14">The sequence shown here is derived from an EMBL/GenBank/DDBJ whole genome shotgun (WGS) entry which is preliminary data.</text>
</comment>
<comment type="subcellular location">
    <subcellularLocation>
        <location evidence="1">Endomembrane system</location>
        <topology evidence="1">Multi-pass membrane protein</topology>
    </subcellularLocation>
</comment>
<feature type="transmembrane region" description="Helical" evidence="12">
    <location>
        <begin position="99"/>
        <end position="121"/>
    </location>
</feature>
<dbReference type="GO" id="GO:0032259">
    <property type="term" value="P:methylation"/>
    <property type="evidence" value="ECO:0007669"/>
    <property type="project" value="UniProtKB-KW"/>
</dbReference>
<dbReference type="PANTHER" id="PTHR43847:SF1">
    <property type="entry name" value="BLL3993 PROTEIN"/>
    <property type="match status" value="1"/>
</dbReference>
<keyword evidence="4" id="KW-0949">S-adenosyl-L-methionine</keyword>
<keyword evidence="8" id="KW-0443">Lipid metabolism</keyword>
<feature type="signal peptide" evidence="13">
    <location>
        <begin position="1"/>
        <end position="20"/>
    </location>
</feature>
<accession>A0A2G8RNS4</accession>
<dbReference type="GO" id="GO:0008168">
    <property type="term" value="F:methyltransferase activity"/>
    <property type="evidence" value="ECO:0007669"/>
    <property type="project" value="UniProtKB-KW"/>
</dbReference>
<evidence type="ECO:0000256" key="6">
    <source>
        <dbReference type="ARBA" id="ARBA00022824"/>
    </source>
</evidence>
<feature type="transmembrane region" description="Helical" evidence="12">
    <location>
        <begin position="196"/>
        <end position="214"/>
    </location>
</feature>
<evidence type="ECO:0000256" key="3">
    <source>
        <dbReference type="ARBA" id="ARBA00022603"/>
    </source>
</evidence>
<dbReference type="Gene3D" id="1.20.120.1630">
    <property type="match status" value="1"/>
</dbReference>
<feature type="chain" id="PRO_5013842830" description="Protein-S-isoprenylcysteine O-methyltransferase" evidence="13">
    <location>
        <begin position="21"/>
        <end position="248"/>
    </location>
</feature>
<keyword evidence="10" id="KW-0594">Phospholipid biosynthesis</keyword>
<evidence type="ECO:0000256" key="7">
    <source>
        <dbReference type="ARBA" id="ARBA00022989"/>
    </source>
</evidence>
<dbReference type="InterPro" id="IPR007318">
    <property type="entry name" value="Phopholipid_MeTrfase"/>
</dbReference>
<evidence type="ECO:0000256" key="4">
    <source>
        <dbReference type="ARBA" id="ARBA00022691"/>
    </source>
</evidence>
<evidence type="ECO:0000256" key="13">
    <source>
        <dbReference type="SAM" id="SignalP"/>
    </source>
</evidence>
<evidence type="ECO:0000313" key="14">
    <source>
        <dbReference type="EMBL" id="PIL22978.1"/>
    </source>
</evidence>
<dbReference type="Proteomes" id="UP000230002">
    <property type="component" value="Unassembled WGS sequence"/>
</dbReference>
<protein>
    <recommendedName>
        <fullName evidence="16">Protein-S-isoprenylcysteine O-methyltransferase</fullName>
    </recommendedName>
</protein>
<keyword evidence="6" id="KW-0256">Endoplasmic reticulum</keyword>
<dbReference type="AlphaFoldDB" id="A0A2G8RNS4"/>
<evidence type="ECO:0000256" key="9">
    <source>
        <dbReference type="ARBA" id="ARBA00023136"/>
    </source>
</evidence>
<dbReference type="UniPathway" id="UPA00753"/>
<proteinExistence type="predicted"/>
<keyword evidence="9 12" id="KW-0472">Membrane</keyword>
<evidence type="ECO:0000256" key="8">
    <source>
        <dbReference type="ARBA" id="ARBA00023098"/>
    </source>
</evidence>
<evidence type="ECO:0000256" key="10">
    <source>
        <dbReference type="ARBA" id="ARBA00023209"/>
    </source>
</evidence>
<evidence type="ECO:0000313" key="15">
    <source>
        <dbReference type="Proteomes" id="UP000230002"/>
    </source>
</evidence>
<organism evidence="14 15">
    <name type="scientific">Ganoderma sinense ZZ0214-1</name>
    <dbReference type="NCBI Taxonomy" id="1077348"/>
    <lineage>
        <taxon>Eukaryota</taxon>
        <taxon>Fungi</taxon>
        <taxon>Dikarya</taxon>
        <taxon>Basidiomycota</taxon>
        <taxon>Agaricomycotina</taxon>
        <taxon>Agaricomycetes</taxon>
        <taxon>Polyporales</taxon>
        <taxon>Polyporaceae</taxon>
        <taxon>Ganoderma</taxon>
    </lineage>
</organism>
<keyword evidence="3" id="KW-0489">Methyltransferase</keyword>
<sequence>MSLIRAPLVLLHAILYQVASTPPNKTPTNGRYDSTESPWIRIAPLVFKIQQPLVWLCTIADILLVLSQHLPRSALSSALPSVLCPTSASPASLIRPTPFFLLGLALVAAGTLLRLSCYRSLGPFFTFDLALLPKHKLITSGPYAFVRHPAYAGSLLVLAGLGLADLSPGGWVVECVSSNAHTFAQGWSSTFGGNMIYPWVGFAVWYAWWLLVGVRRARMEDAALHKAFGKEWADYSRSVSWWFFPGLL</sequence>
<keyword evidence="11" id="KW-1208">Phospholipid metabolism</keyword>
<evidence type="ECO:0000256" key="5">
    <source>
        <dbReference type="ARBA" id="ARBA00022692"/>
    </source>
</evidence>
<evidence type="ECO:0000256" key="1">
    <source>
        <dbReference type="ARBA" id="ARBA00004127"/>
    </source>
</evidence>
<dbReference type="OrthoDB" id="422086at2759"/>
<evidence type="ECO:0008006" key="16">
    <source>
        <dbReference type="Google" id="ProtNLM"/>
    </source>
</evidence>
<evidence type="ECO:0000256" key="12">
    <source>
        <dbReference type="SAM" id="Phobius"/>
    </source>
</evidence>
<keyword evidence="2" id="KW-0444">Lipid biosynthesis</keyword>
<dbReference type="STRING" id="1077348.A0A2G8RNS4"/>
<keyword evidence="7 12" id="KW-1133">Transmembrane helix</keyword>
<evidence type="ECO:0000256" key="2">
    <source>
        <dbReference type="ARBA" id="ARBA00022516"/>
    </source>
</evidence>